<dbReference type="InterPro" id="IPR017853">
    <property type="entry name" value="GH"/>
</dbReference>
<evidence type="ECO:0000313" key="8">
    <source>
        <dbReference type="Proteomes" id="UP000264217"/>
    </source>
</evidence>
<dbReference type="PANTHER" id="PTHR43863">
    <property type="entry name" value="HYDROLASE, PUTATIVE (AFU_ORTHOLOGUE AFUA_1G03140)-RELATED"/>
    <property type="match status" value="1"/>
</dbReference>
<keyword evidence="3" id="KW-0732">Signal</keyword>
<accession>A0A372NMD7</accession>
<feature type="domain" description="Glycosyl hydrolase family 31 C-terminal" evidence="6">
    <location>
        <begin position="547"/>
        <end position="632"/>
    </location>
</feature>
<reference evidence="7 8" key="1">
    <citation type="submission" date="2018-08" db="EMBL/GenBank/DDBJ databases">
        <title>Mucilaginibacter sp. MYSH2.</title>
        <authorList>
            <person name="Seo T."/>
        </authorList>
    </citation>
    <scope>NUCLEOTIDE SEQUENCE [LARGE SCALE GENOMIC DNA]</scope>
    <source>
        <strain evidence="7 8">MYSH2</strain>
    </source>
</reference>
<dbReference type="RefSeq" id="WP_117394089.1">
    <property type="nucleotide sequence ID" value="NZ_QWDC01000005.1"/>
</dbReference>
<dbReference type="InterPro" id="IPR051816">
    <property type="entry name" value="Glycosyl_Hydrolase_31"/>
</dbReference>
<feature type="domain" description="Glycoside hydrolase family 31 TIM barrel" evidence="4">
    <location>
        <begin position="234"/>
        <end position="539"/>
    </location>
</feature>
<dbReference type="Pfam" id="PF01055">
    <property type="entry name" value="Glyco_hydro_31_2nd"/>
    <property type="match status" value="1"/>
</dbReference>
<evidence type="ECO:0000313" key="7">
    <source>
        <dbReference type="EMBL" id="RFZ90122.1"/>
    </source>
</evidence>
<dbReference type="SUPFAM" id="SSF51445">
    <property type="entry name" value="(Trans)glycosidases"/>
    <property type="match status" value="1"/>
</dbReference>
<dbReference type="Pfam" id="PF17137">
    <property type="entry name" value="DUF5110"/>
    <property type="match status" value="1"/>
</dbReference>
<proteinExistence type="inferred from homology"/>
<feature type="signal peptide" evidence="3">
    <location>
        <begin position="1"/>
        <end position="27"/>
    </location>
</feature>
<keyword evidence="8" id="KW-1185">Reference proteome</keyword>
<protein>
    <submittedName>
        <fullName evidence="7">DUF5110 domain-containing protein</fullName>
    </submittedName>
</protein>
<dbReference type="OrthoDB" id="176168at2"/>
<organism evidence="7 8">
    <name type="scientific">Mucilaginibacter conchicola</name>
    <dbReference type="NCBI Taxonomy" id="2303333"/>
    <lineage>
        <taxon>Bacteria</taxon>
        <taxon>Pseudomonadati</taxon>
        <taxon>Bacteroidota</taxon>
        <taxon>Sphingobacteriia</taxon>
        <taxon>Sphingobacteriales</taxon>
        <taxon>Sphingobacteriaceae</taxon>
        <taxon>Mucilaginibacter</taxon>
    </lineage>
</organism>
<sequence length="730" mass="81003">MRPINRNFLFFSIAILWQSLTALSASAQITKISDGIQITAGDNYISILAINGSAFCIGVSKAPAAQINSVFIEKAKAATPYTVVSATPFYGIKTAYGKLLVNTKTQTWQLYGAAGSVLINNGSFSVADGEVQITTPSKGLLYGSGNKSTKNLEKTGSSSTTGNGITDVPYFWSSAGFSSLGVSVNDNKPATWKQDKNSNNIIWTFAGKAGNLYLWPAKNLYNAASGYVKLTGKPKLPPKWALGYLQSQWGWTDSAYIANVAHEFRSRKLPVDAFIIDFEWYTGFPDYFMKKEGSDGFNDFGFSPKLFPHPAKQLTDLKNEGIHFIGIRKPRLGNKLFLDTVRKNGWLNSPDNPDADRDLNFNNAGLRKWYGKKSKPLLDAGVETWWNDEGESYYTCYYGWNTAQNDLLASARPNQRFFTLNRAFSPGNQRFGYCTWTGDILSTWSSLNDVPKDLLNFSLAGMYYGSCDIGGFSGSHDSPVTKEMLVRWFQAGVFFPVMRSHSNIETTPHFPYAWGPDAEVAMRKALNLRYRLLPYIYSLGHEAYQTGAPIMRPLIMEFATDTTVANKTDEWLLGKDILAAPLLNEGGKRKIYLPADTWYDNETGRAFKGPMTISVDKALDEVPVYIRAGAIIPLGPVVQYTGQNTGMALELHVYPGKNGNFNMVEDDGSTYNYTKGNIRTTAFRWDDKTKTLSWKATGPYTGNNVYKTVKIITGKAIKTAKLTQNGKVQF</sequence>
<dbReference type="InterPro" id="IPR033403">
    <property type="entry name" value="DUF5110"/>
</dbReference>
<comment type="similarity">
    <text evidence="1 2">Belongs to the glycosyl hydrolase 31 family.</text>
</comment>
<dbReference type="GO" id="GO:0004553">
    <property type="term" value="F:hydrolase activity, hydrolyzing O-glycosyl compounds"/>
    <property type="evidence" value="ECO:0007669"/>
    <property type="project" value="InterPro"/>
</dbReference>
<keyword evidence="2" id="KW-0378">Hydrolase</keyword>
<dbReference type="Gene3D" id="2.60.40.1760">
    <property type="entry name" value="glycosyl hydrolase (family 31)"/>
    <property type="match status" value="1"/>
</dbReference>
<dbReference type="Gene3D" id="2.60.40.1180">
    <property type="entry name" value="Golgi alpha-mannosidase II"/>
    <property type="match status" value="2"/>
</dbReference>
<dbReference type="GO" id="GO:0005975">
    <property type="term" value="P:carbohydrate metabolic process"/>
    <property type="evidence" value="ECO:0007669"/>
    <property type="project" value="InterPro"/>
</dbReference>
<dbReference type="InterPro" id="IPR000322">
    <property type="entry name" value="Glyco_hydro_31_TIM"/>
</dbReference>
<dbReference type="PANTHER" id="PTHR43863:SF2">
    <property type="entry name" value="MALTASE-GLUCOAMYLASE"/>
    <property type="match status" value="1"/>
</dbReference>
<evidence type="ECO:0000259" key="6">
    <source>
        <dbReference type="Pfam" id="PF21365"/>
    </source>
</evidence>
<evidence type="ECO:0000256" key="3">
    <source>
        <dbReference type="SAM" id="SignalP"/>
    </source>
</evidence>
<dbReference type="Pfam" id="PF21365">
    <property type="entry name" value="Glyco_hydro_31_3rd"/>
    <property type="match status" value="1"/>
</dbReference>
<dbReference type="InterPro" id="IPR048395">
    <property type="entry name" value="Glyco_hydro_31_C"/>
</dbReference>
<dbReference type="EMBL" id="QWDC01000005">
    <property type="protein sequence ID" value="RFZ90122.1"/>
    <property type="molecule type" value="Genomic_DNA"/>
</dbReference>
<keyword evidence="2" id="KW-0326">Glycosidase</keyword>
<feature type="domain" description="DUF5110" evidence="5">
    <location>
        <begin position="649"/>
        <end position="711"/>
    </location>
</feature>
<comment type="caution">
    <text evidence="7">The sequence shown here is derived from an EMBL/GenBank/DDBJ whole genome shotgun (WGS) entry which is preliminary data.</text>
</comment>
<dbReference type="SUPFAM" id="SSF51011">
    <property type="entry name" value="Glycosyl hydrolase domain"/>
    <property type="match status" value="1"/>
</dbReference>
<dbReference type="InterPro" id="IPR013780">
    <property type="entry name" value="Glyco_hydro_b"/>
</dbReference>
<dbReference type="Gene3D" id="3.20.20.80">
    <property type="entry name" value="Glycosidases"/>
    <property type="match status" value="1"/>
</dbReference>
<dbReference type="Proteomes" id="UP000264217">
    <property type="component" value="Unassembled WGS sequence"/>
</dbReference>
<evidence type="ECO:0000256" key="1">
    <source>
        <dbReference type="ARBA" id="ARBA00007806"/>
    </source>
</evidence>
<name>A0A372NMD7_9SPHI</name>
<evidence type="ECO:0000259" key="5">
    <source>
        <dbReference type="Pfam" id="PF17137"/>
    </source>
</evidence>
<feature type="chain" id="PRO_5016993466" evidence="3">
    <location>
        <begin position="28"/>
        <end position="730"/>
    </location>
</feature>
<dbReference type="AlphaFoldDB" id="A0A372NMD7"/>
<evidence type="ECO:0000259" key="4">
    <source>
        <dbReference type="Pfam" id="PF01055"/>
    </source>
</evidence>
<evidence type="ECO:0000256" key="2">
    <source>
        <dbReference type="RuleBase" id="RU361185"/>
    </source>
</evidence>
<gene>
    <name evidence="7" type="ORF">D0C36_23055</name>
</gene>